<evidence type="ECO:0000313" key="2">
    <source>
        <dbReference type="Proteomes" id="UP000294593"/>
    </source>
</evidence>
<sequence length="92" mass="10318">MRILPQALRPSVNLLNPFPASSFSVDKFCLSPFAKLNESGQYAASISIRSGRGRGTHDRVFRFIPCFPNHDEAIRYAADQGRRFVRQSNCSA</sequence>
<name>A0A4V3CVF2_9BURK</name>
<keyword evidence="2" id="KW-1185">Reference proteome</keyword>
<protein>
    <submittedName>
        <fullName evidence="1">Uncharacterized protein</fullName>
    </submittedName>
</protein>
<proteinExistence type="predicted"/>
<dbReference type="RefSeq" id="WP_243738655.1">
    <property type="nucleotide sequence ID" value="NZ_SNXW01000006.1"/>
</dbReference>
<accession>A0A4V3CVF2</accession>
<reference evidence="1 2" key="1">
    <citation type="submission" date="2019-03" db="EMBL/GenBank/DDBJ databases">
        <title>Genomic Encyclopedia of Type Strains, Phase IV (KMG-IV): sequencing the most valuable type-strain genomes for metagenomic binning, comparative biology and taxonomic classification.</title>
        <authorList>
            <person name="Goeker M."/>
        </authorList>
    </citation>
    <scope>NUCLEOTIDE SEQUENCE [LARGE SCALE GENOMIC DNA]</scope>
    <source>
        <strain evidence="1 2">DSM 11901</strain>
    </source>
</reference>
<evidence type="ECO:0000313" key="1">
    <source>
        <dbReference type="EMBL" id="TDP82248.1"/>
    </source>
</evidence>
<gene>
    <name evidence="1" type="ORF">EV672_106211</name>
</gene>
<organism evidence="1 2">
    <name type="scientific">Aquabacterium commune</name>
    <dbReference type="NCBI Taxonomy" id="70586"/>
    <lineage>
        <taxon>Bacteria</taxon>
        <taxon>Pseudomonadati</taxon>
        <taxon>Pseudomonadota</taxon>
        <taxon>Betaproteobacteria</taxon>
        <taxon>Burkholderiales</taxon>
        <taxon>Aquabacterium</taxon>
    </lineage>
</organism>
<dbReference type="AlphaFoldDB" id="A0A4V3CVF2"/>
<dbReference type="EMBL" id="SNXW01000006">
    <property type="protein sequence ID" value="TDP82248.1"/>
    <property type="molecule type" value="Genomic_DNA"/>
</dbReference>
<dbReference type="Proteomes" id="UP000294593">
    <property type="component" value="Unassembled WGS sequence"/>
</dbReference>
<comment type="caution">
    <text evidence="1">The sequence shown here is derived from an EMBL/GenBank/DDBJ whole genome shotgun (WGS) entry which is preliminary data.</text>
</comment>